<proteinExistence type="predicted"/>
<dbReference type="OrthoDB" id="4335551at2"/>
<keyword evidence="2" id="KW-0472">Membrane</keyword>
<dbReference type="AlphaFoldDB" id="A0A540W7W3"/>
<evidence type="ECO:0000259" key="3">
    <source>
        <dbReference type="Pfam" id="PF04892"/>
    </source>
</evidence>
<evidence type="ECO:0000256" key="1">
    <source>
        <dbReference type="SAM" id="MobiDB-lite"/>
    </source>
</evidence>
<keyword evidence="5" id="KW-1185">Reference proteome</keyword>
<feature type="transmembrane region" description="Helical" evidence="2">
    <location>
        <begin position="37"/>
        <end position="59"/>
    </location>
</feature>
<evidence type="ECO:0000256" key="2">
    <source>
        <dbReference type="SAM" id="Phobius"/>
    </source>
</evidence>
<feature type="region of interest" description="Disordered" evidence="1">
    <location>
        <begin position="1"/>
        <end position="27"/>
    </location>
</feature>
<keyword evidence="2" id="KW-1133">Transmembrane helix</keyword>
<dbReference type="InterPro" id="IPR006976">
    <property type="entry name" value="VanZ-like"/>
</dbReference>
<reference evidence="4 5" key="1">
    <citation type="submission" date="2019-06" db="EMBL/GenBank/DDBJ databases">
        <title>Description of Kitasatospora acidophila sp. nov. isolated from pine grove soil, and reclassification of Streptomyces novaecaesareae to Kitasatospora novaeceasareae comb. nov.</title>
        <authorList>
            <person name="Kim M.J."/>
        </authorList>
    </citation>
    <scope>NUCLEOTIDE SEQUENCE [LARGE SCALE GENOMIC DNA]</scope>
    <source>
        <strain evidence="4 5">MMS16-CNU292</strain>
    </source>
</reference>
<accession>A0A540W7W3</accession>
<evidence type="ECO:0000313" key="4">
    <source>
        <dbReference type="EMBL" id="TQF05112.1"/>
    </source>
</evidence>
<gene>
    <name evidence="4" type="ORF">E6W39_26340</name>
</gene>
<protein>
    <submittedName>
        <fullName evidence="4">VanZ family protein</fullName>
    </submittedName>
</protein>
<feature type="transmembrane region" description="Helical" evidence="2">
    <location>
        <begin position="152"/>
        <end position="174"/>
    </location>
</feature>
<dbReference type="Proteomes" id="UP000319103">
    <property type="component" value="Unassembled WGS sequence"/>
</dbReference>
<comment type="caution">
    <text evidence="4">The sequence shown here is derived from an EMBL/GenBank/DDBJ whole genome shotgun (WGS) entry which is preliminary data.</text>
</comment>
<dbReference type="EMBL" id="VIGB01000003">
    <property type="protein sequence ID" value="TQF05112.1"/>
    <property type="molecule type" value="Genomic_DNA"/>
</dbReference>
<dbReference type="RefSeq" id="WP_141635622.1">
    <property type="nucleotide sequence ID" value="NZ_VIGB01000003.1"/>
</dbReference>
<name>A0A540W7W3_9ACTN</name>
<dbReference type="Pfam" id="PF04892">
    <property type="entry name" value="VanZ"/>
    <property type="match status" value="1"/>
</dbReference>
<feature type="domain" description="VanZ-like" evidence="3">
    <location>
        <begin position="51"/>
        <end position="166"/>
    </location>
</feature>
<sequence>MRSAPGTVRIPEREPAPTARPEGGAQLRARPRTSLPLAVRSAALLLLTLHVALLGWLMLRQVPTAWAYDANLTPFATLHRAFSSGSSAALGQTLTAVGQTAPLGVLLPLIGGRLRAAWFPSFLQAIGSSALFATGLEVLETSAGRVLNVDDVLLGVIGAALAHLLVVPATRAALRRGRAAAPSRVVRLGADPETVPDTRVVPTGETPGARIGIQAEA</sequence>
<keyword evidence="2" id="KW-0812">Transmembrane</keyword>
<evidence type="ECO:0000313" key="5">
    <source>
        <dbReference type="Proteomes" id="UP000319103"/>
    </source>
</evidence>
<organism evidence="4 5">
    <name type="scientific">Kitasatospora acidiphila</name>
    <dbReference type="NCBI Taxonomy" id="2567942"/>
    <lineage>
        <taxon>Bacteria</taxon>
        <taxon>Bacillati</taxon>
        <taxon>Actinomycetota</taxon>
        <taxon>Actinomycetes</taxon>
        <taxon>Kitasatosporales</taxon>
        <taxon>Streptomycetaceae</taxon>
        <taxon>Kitasatospora</taxon>
    </lineage>
</organism>